<dbReference type="Gene3D" id="1.10.3720.10">
    <property type="entry name" value="MetI-like"/>
    <property type="match status" value="1"/>
</dbReference>
<comment type="subcellular location">
    <subcellularLocation>
        <location evidence="5">Cell membrane</location>
        <topology evidence="5">Multi-pass membrane protein</topology>
    </subcellularLocation>
    <subcellularLocation>
        <location evidence="1">Membrane</location>
        <topology evidence="1">Multi-pass membrane protein</topology>
    </subcellularLocation>
</comment>
<feature type="transmembrane region" description="Helical" evidence="5">
    <location>
        <begin position="248"/>
        <end position="273"/>
    </location>
</feature>
<dbReference type="PROSITE" id="PS50928">
    <property type="entry name" value="ABC_TM1"/>
    <property type="match status" value="1"/>
</dbReference>
<dbReference type="EMBL" id="FODF01000051">
    <property type="protein sequence ID" value="SEN97700.1"/>
    <property type="molecule type" value="Genomic_DNA"/>
</dbReference>
<evidence type="ECO:0000256" key="2">
    <source>
        <dbReference type="ARBA" id="ARBA00022692"/>
    </source>
</evidence>
<feature type="domain" description="ABC transmembrane type-1" evidence="6">
    <location>
        <begin position="64"/>
        <end position="267"/>
    </location>
</feature>
<keyword evidence="2 5" id="KW-0812">Transmembrane</keyword>
<dbReference type="GO" id="GO:0055085">
    <property type="term" value="P:transmembrane transport"/>
    <property type="evidence" value="ECO:0007669"/>
    <property type="project" value="InterPro"/>
</dbReference>
<dbReference type="Proteomes" id="UP000199512">
    <property type="component" value="Unassembled WGS sequence"/>
</dbReference>
<accession>A0A1H8KXM4</accession>
<dbReference type="PANTHER" id="PTHR43470">
    <property type="entry name" value="PHOSPHATE TRANSPORT SYSTEM PERMEASE PROTEIN PSTA-RELATED"/>
    <property type="match status" value="1"/>
</dbReference>
<feature type="transmembrane region" description="Helical" evidence="5">
    <location>
        <begin position="60"/>
        <end position="89"/>
    </location>
</feature>
<feature type="transmembrane region" description="Helical" evidence="5">
    <location>
        <begin position="101"/>
        <end position="124"/>
    </location>
</feature>
<dbReference type="OrthoDB" id="9785113at2"/>
<dbReference type="PANTHER" id="PTHR43470:SF3">
    <property type="entry name" value="PHOSPHATE TRANSPORT SYSTEM PERMEASE PROTEIN PSTA-RELATED"/>
    <property type="match status" value="1"/>
</dbReference>
<name>A0A1H8KXM4_9FIRM</name>
<keyword evidence="8" id="KW-1185">Reference proteome</keyword>
<feature type="transmembrane region" description="Helical" evidence="5">
    <location>
        <begin position="192"/>
        <end position="221"/>
    </location>
</feature>
<comment type="similarity">
    <text evidence="5">Belongs to the binding-protein-dependent transport system permease family.</text>
</comment>
<feature type="transmembrane region" description="Helical" evidence="5">
    <location>
        <begin position="130"/>
        <end position="152"/>
    </location>
</feature>
<dbReference type="InterPro" id="IPR035906">
    <property type="entry name" value="MetI-like_sf"/>
</dbReference>
<sequence>MNRKIEKYIIKFICCFLGILTVGITLFLFIYIFYKGKSVMSLKFLSGYPEGLPLGTAGGIYPAIIGSLMSGILSALIGGLIGIGAALYLSFYNNKNIFARLVKLSVLGLSGIPSILFGLVAYVFLIFLLGMPRCILCSSIAISVMMIPFIAIRAKKIFDEKGKEYMKSSMALGISREYAIVKLIIPDSLLDLISTVALAMTFGMGATAPILYTGAVMVAGIPKSLTSPYMSLPYHLYMLVNNGFSLDYAYGTAFVLLAILLIIHFLTKILYVFKRK</sequence>
<evidence type="ECO:0000259" key="6">
    <source>
        <dbReference type="PROSITE" id="PS50928"/>
    </source>
</evidence>
<evidence type="ECO:0000313" key="8">
    <source>
        <dbReference type="Proteomes" id="UP000199512"/>
    </source>
</evidence>
<organism evidence="7 8">
    <name type="scientific">Peptostreptococcus russellii</name>
    <dbReference type="NCBI Taxonomy" id="215200"/>
    <lineage>
        <taxon>Bacteria</taxon>
        <taxon>Bacillati</taxon>
        <taxon>Bacillota</taxon>
        <taxon>Clostridia</taxon>
        <taxon>Peptostreptococcales</taxon>
        <taxon>Peptostreptococcaceae</taxon>
        <taxon>Peptostreptococcus</taxon>
    </lineage>
</organism>
<dbReference type="SUPFAM" id="SSF161098">
    <property type="entry name" value="MetI-like"/>
    <property type="match status" value="1"/>
</dbReference>
<evidence type="ECO:0000256" key="5">
    <source>
        <dbReference type="RuleBase" id="RU363032"/>
    </source>
</evidence>
<evidence type="ECO:0000313" key="7">
    <source>
        <dbReference type="EMBL" id="SEN97700.1"/>
    </source>
</evidence>
<gene>
    <name evidence="7" type="ORF">SAMN05216454_1513</name>
</gene>
<feature type="transmembrane region" description="Helical" evidence="5">
    <location>
        <begin position="12"/>
        <end position="34"/>
    </location>
</feature>
<keyword evidence="5" id="KW-0813">Transport</keyword>
<dbReference type="CDD" id="cd06261">
    <property type="entry name" value="TM_PBP2"/>
    <property type="match status" value="1"/>
</dbReference>
<dbReference type="Pfam" id="PF00528">
    <property type="entry name" value="BPD_transp_1"/>
    <property type="match status" value="1"/>
</dbReference>
<dbReference type="GO" id="GO:0005886">
    <property type="term" value="C:plasma membrane"/>
    <property type="evidence" value="ECO:0007669"/>
    <property type="project" value="UniProtKB-SubCell"/>
</dbReference>
<evidence type="ECO:0000256" key="3">
    <source>
        <dbReference type="ARBA" id="ARBA00022989"/>
    </source>
</evidence>
<protein>
    <submittedName>
        <fullName evidence="7">Phosphate ABC transporter membrane protein 2, PhoT family</fullName>
    </submittedName>
</protein>
<dbReference type="InterPro" id="IPR000515">
    <property type="entry name" value="MetI-like"/>
</dbReference>
<proteinExistence type="inferred from homology"/>
<keyword evidence="4 5" id="KW-0472">Membrane</keyword>
<dbReference type="AlphaFoldDB" id="A0A1H8KXM4"/>
<evidence type="ECO:0000256" key="4">
    <source>
        <dbReference type="ARBA" id="ARBA00023136"/>
    </source>
</evidence>
<dbReference type="RefSeq" id="WP_091976274.1">
    <property type="nucleotide sequence ID" value="NZ_CAUWDX010000005.1"/>
</dbReference>
<dbReference type="STRING" id="215200.SAMN05216454_1513"/>
<keyword evidence="3 5" id="KW-1133">Transmembrane helix</keyword>
<reference evidence="7 8" key="1">
    <citation type="submission" date="2016-10" db="EMBL/GenBank/DDBJ databases">
        <authorList>
            <person name="de Groot N.N."/>
        </authorList>
    </citation>
    <scope>NUCLEOTIDE SEQUENCE [LARGE SCALE GENOMIC DNA]</scope>
    <source>
        <strain evidence="7 8">Calf135</strain>
    </source>
</reference>
<evidence type="ECO:0000256" key="1">
    <source>
        <dbReference type="ARBA" id="ARBA00004141"/>
    </source>
</evidence>